<dbReference type="GO" id="GO:0009432">
    <property type="term" value="P:SOS response"/>
    <property type="evidence" value="ECO:0007669"/>
    <property type="project" value="TreeGrafter"/>
</dbReference>
<feature type="domain" description="ATP-grasp" evidence="2">
    <location>
        <begin position="37"/>
        <end position="296"/>
    </location>
</feature>
<protein>
    <submittedName>
        <fullName evidence="3">Alpha-L-glutamate ligase-related protein</fullName>
    </submittedName>
</protein>
<dbReference type="InterPro" id="IPR039523">
    <property type="entry name" value="RimK-rel_E_lig_ATP-grasp"/>
</dbReference>
<evidence type="ECO:0000313" key="3">
    <source>
        <dbReference type="EMBL" id="KKT83106.1"/>
    </source>
</evidence>
<evidence type="ECO:0000313" key="4">
    <source>
        <dbReference type="Proteomes" id="UP000034504"/>
    </source>
</evidence>
<dbReference type="Pfam" id="PF14397">
    <property type="entry name" value="ATPgrasp_ST"/>
    <property type="match status" value="1"/>
</dbReference>
<dbReference type="PANTHER" id="PTHR21621:SF0">
    <property type="entry name" value="BETA-CITRYLGLUTAMATE SYNTHASE B-RELATED"/>
    <property type="match status" value="1"/>
</dbReference>
<dbReference type="GO" id="GO:0018169">
    <property type="term" value="F:ribosomal S6-glutamic acid ligase activity"/>
    <property type="evidence" value="ECO:0007669"/>
    <property type="project" value="TreeGrafter"/>
</dbReference>
<keyword evidence="3" id="KW-0436">Ligase</keyword>
<accession>A0A0G1KH97</accession>
<dbReference type="Proteomes" id="UP000034504">
    <property type="component" value="Unassembled WGS sequence"/>
</dbReference>
<dbReference type="PROSITE" id="PS50975">
    <property type="entry name" value="ATP_GRASP"/>
    <property type="match status" value="1"/>
</dbReference>
<reference evidence="3 4" key="1">
    <citation type="journal article" date="2015" name="Nature">
        <title>rRNA introns, odd ribosomes, and small enigmatic genomes across a large radiation of phyla.</title>
        <authorList>
            <person name="Brown C.T."/>
            <person name="Hug L.A."/>
            <person name="Thomas B.C."/>
            <person name="Sharon I."/>
            <person name="Castelle C.J."/>
            <person name="Singh A."/>
            <person name="Wilkins M.J."/>
            <person name="Williams K.H."/>
            <person name="Banfield J.F."/>
        </authorList>
    </citation>
    <scope>NUCLEOTIDE SEQUENCE [LARGE SCALE GENOMIC DNA]</scope>
</reference>
<keyword evidence="1" id="KW-0067">ATP-binding</keyword>
<proteinExistence type="predicted"/>
<dbReference type="GO" id="GO:0046872">
    <property type="term" value="F:metal ion binding"/>
    <property type="evidence" value="ECO:0007669"/>
    <property type="project" value="InterPro"/>
</dbReference>
<dbReference type="Gene3D" id="2.40.70.10">
    <property type="entry name" value="Acid Proteases"/>
    <property type="match status" value="1"/>
</dbReference>
<evidence type="ECO:0000256" key="1">
    <source>
        <dbReference type="PROSITE-ProRule" id="PRU00409"/>
    </source>
</evidence>
<comment type="caution">
    <text evidence="3">The sequence shown here is derived from an EMBL/GenBank/DDBJ whole genome shotgun (WGS) entry which is preliminary data.</text>
</comment>
<dbReference type="AlphaFoldDB" id="A0A0G1KH97"/>
<dbReference type="PANTHER" id="PTHR21621">
    <property type="entry name" value="RIBOSOMAL PROTEIN S6 MODIFICATION PROTEIN"/>
    <property type="match status" value="1"/>
</dbReference>
<dbReference type="InterPro" id="IPR021109">
    <property type="entry name" value="Peptidase_aspartic_dom_sf"/>
</dbReference>
<dbReference type="SUPFAM" id="SSF50630">
    <property type="entry name" value="Acid proteases"/>
    <property type="match status" value="1"/>
</dbReference>
<organism evidence="3 4">
    <name type="scientific">candidate division WWE3 bacterium GW2011_GWC2_44_9</name>
    <dbReference type="NCBI Taxonomy" id="1619125"/>
    <lineage>
        <taxon>Bacteria</taxon>
        <taxon>Katanobacteria</taxon>
    </lineage>
</organism>
<evidence type="ECO:0000259" key="2">
    <source>
        <dbReference type="PROSITE" id="PS50975"/>
    </source>
</evidence>
<dbReference type="Gene3D" id="3.30.470.20">
    <property type="entry name" value="ATP-grasp fold, B domain"/>
    <property type="match status" value="2"/>
</dbReference>
<gene>
    <name evidence="3" type="ORF">UW82_C0047G0002</name>
</gene>
<name>A0A0G1KH97_UNCKA</name>
<dbReference type="SUPFAM" id="SSF56059">
    <property type="entry name" value="Glutathione synthetase ATP-binding domain-like"/>
    <property type="match status" value="1"/>
</dbReference>
<keyword evidence="1" id="KW-0547">Nucleotide-binding</keyword>
<dbReference type="InterPro" id="IPR011761">
    <property type="entry name" value="ATP-grasp"/>
</dbReference>
<dbReference type="GO" id="GO:0005524">
    <property type="term" value="F:ATP binding"/>
    <property type="evidence" value="ECO:0007669"/>
    <property type="project" value="UniProtKB-UniRule"/>
</dbReference>
<dbReference type="GO" id="GO:0005737">
    <property type="term" value="C:cytoplasm"/>
    <property type="evidence" value="ECO:0007669"/>
    <property type="project" value="TreeGrafter"/>
</dbReference>
<dbReference type="EMBL" id="LCJU01000047">
    <property type="protein sequence ID" value="KKT83106.1"/>
    <property type="molecule type" value="Genomic_DNA"/>
</dbReference>
<sequence length="436" mass="48910">MVRQHEILGMNARNFLFQSRYNRLKAKRIADSKLLTKQVLKQAKLATPKLYKQFKTESKVNQFDLTKLPDSFVVKPSQGLGGEGILVVDKRDDDGWLAVDGRRLTTQDLRLHILDILAGRYSMLDLPDRAFIEERVRVHPRFEAIACQGTPDVGVLVFNQVPVMAFLRLPTKESHGKANMFQGAIACGIDIASGVTTSAVRYTDEIKFFPETRRKLAGITIPRWDEVLELAVKAAEASGLGYCRVDVALQPRTTKTGKLKSTPMVLEINAQPGLKIQLANKAGLLNRLKRVEGLKVKTVKQGIEIGKQLFSMREEEGVVRIGIFEDVEVVDIFGDRHPLKAKLDTGAFRTSIDEVLAKKLGLMDPENILWERHYHSALGREERRVVGITFYLKGKKIKTAASVTDRSKLKRPMIVGRRDLLGFAIRVKESEAGQEA</sequence>